<evidence type="ECO:0000256" key="5">
    <source>
        <dbReference type="ARBA" id="ARBA00022884"/>
    </source>
</evidence>
<evidence type="ECO:0000313" key="10">
    <source>
        <dbReference type="Proteomes" id="UP000063699"/>
    </source>
</evidence>
<gene>
    <name evidence="9" type="ORF">AOZ06_47485</name>
</gene>
<evidence type="ECO:0000256" key="7">
    <source>
        <dbReference type="SAM" id="MobiDB-lite"/>
    </source>
</evidence>
<dbReference type="InterPro" id="IPR036465">
    <property type="entry name" value="vWFA_dom_sf"/>
</dbReference>
<dbReference type="GO" id="GO:1990904">
    <property type="term" value="C:ribonucleoprotein complex"/>
    <property type="evidence" value="ECO:0007669"/>
    <property type="project" value="UniProtKB-KW"/>
</dbReference>
<dbReference type="Gene3D" id="3.40.50.410">
    <property type="entry name" value="von Willebrand factor, type A domain"/>
    <property type="match status" value="1"/>
</dbReference>
<accession>A0A0N9I3Y4</accession>
<comment type="similarity">
    <text evidence="2">Belongs to the Ro 60 kDa family.</text>
</comment>
<dbReference type="PROSITE" id="PS50988">
    <property type="entry name" value="TROVE"/>
    <property type="match status" value="1"/>
</dbReference>
<dbReference type="AlphaFoldDB" id="A0A0N9I3Y4"/>
<feature type="compositionally biased region" description="Polar residues" evidence="7">
    <location>
        <begin position="1"/>
        <end position="18"/>
    </location>
</feature>
<evidence type="ECO:0000313" key="9">
    <source>
        <dbReference type="EMBL" id="ALG13498.1"/>
    </source>
</evidence>
<evidence type="ECO:0000256" key="4">
    <source>
        <dbReference type="ARBA" id="ARBA00022723"/>
    </source>
</evidence>
<dbReference type="PANTHER" id="PTHR14202:SF0">
    <property type="entry name" value="RNA-BINDING PROTEIN RO60"/>
    <property type="match status" value="1"/>
</dbReference>
<dbReference type="InterPro" id="IPR002035">
    <property type="entry name" value="VWF_A"/>
</dbReference>
<reference evidence="9 10" key="1">
    <citation type="submission" date="2015-07" db="EMBL/GenBank/DDBJ databases">
        <title>Genome sequencing of Kibdelosporangium phytohabitans.</title>
        <authorList>
            <person name="Qin S."/>
            <person name="Xing K."/>
        </authorList>
    </citation>
    <scope>NUCLEOTIDE SEQUENCE [LARGE SCALE GENOMIC DNA]</scope>
    <source>
        <strain evidence="9 10">KLBMP1111</strain>
    </source>
</reference>
<evidence type="ECO:0000256" key="2">
    <source>
        <dbReference type="ARBA" id="ARBA00007814"/>
    </source>
</evidence>
<keyword evidence="6" id="KW-0687">Ribonucleoprotein</keyword>
<feature type="domain" description="TROVE" evidence="8">
    <location>
        <begin position="25"/>
        <end position="355"/>
    </location>
</feature>
<dbReference type="PANTHER" id="PTHR14202">
    <property type="entry name" value="60 KDA RIBONUCLEOPROTEIN SSA/RO"/>
    <property type="match status" value="1"/>
</dbReference>
<keyword evidence="10" id="KW-1185">Reference proteome</keyword>
<dbReference type="Pfam" id="PF05731">
    <property type="entry name" value="TROVE"/>
    <property type="match status" value="1"/>
</dbReference>
<dbReference type="InterPro" id="IPR008858">
    <property type="entry name" value="TROVE_dom"/>
</dbReference>
<dbReference type="SUPFAM" id="SSF53300">
    <property type="entry name" value="vWA-like"/>
    <property type="match status" value="1"/>
</dbReference>
<feature type="region of interest" description="Disordered" evidence="7">
    <location>
        <begin position="1"/>
        <end position="30"/>
    </location>
</feature>
<evidence type="ECO:0000256" key="3">
    <source>
        <dbReference type="ARBA" id="ARBA00022490"/>
    </source>
</evidence>
<keyword evidence="4" id="KW-0479">Metal-binding</keyword>
<dbReference type="RefSeq" id="WP_054295386.1">
    <property type="nucleotide sequence ID" value="NZ_CP012752.1"/>
</dbReference>
<dbReference type="Proteomes" id="UP000063699">
    <property type="component" value="Chromosome"/>
</dbReference>
<dbReference type="Pfam" id="PF13519">
    <property type="entry name" value="VWA_2"/>
    <property type="match status" value="1"/>
</dbReference>
<dbReference type="InterPro" id="IPR040322">
    <property type="entry name" value="TROVE2"/>
</dbReference>
<evidence type="ECO:0000259" key="8">
    <source>
        <dbReference type="PROSITE" id="PS50988"/>
    </source>
</evidence>
<keyword evidence="3" id="KW-0963">Cytoplasm</keyword>
<proteinExistence type="inferred from homology"/>
<dbReference type="SUPFAM" id="SSF140864">
    <property type="entry name" value="TROVE domain-like"/>
    <property type="match status" value="1"/>
</dbReference>
<dbReference type="GO" id="GO:0046872">
    <property type="term" value="F:metal ion binding"/>
    <property type="evidence" value="ECO:0007669"/>
    <property type="project" value="UniProtKB-KW"/>
</dbReference>
<keyword evidence="5" id="KW-0694">RNA-binding</keyword>
<sequence length="522" mass="57627">MSKFNTSTTKPQVSSPVTTRKKPSKRTFERGLGYERDAKSALLLLAVSNMVGEQTFYESADDRDDRYATLVRRATIADPEWTARLLAWLRSDANMRSASIVGAAEFTKARLKANLDGMSRQVVDSVLQRADEPGEMLAYWTSKYGRAIPKPVKRGVADAVLRLYNERSLLKYDTDSKGFRFADVIDLVHPKSKQEWQGALFTHALDRRHKRDNPIPESLRVLNANAALRARFAQADAPEMFVEAEALRGAGMTWEDILSLLGSKVDKARLWEALIPSMGYMALLRNLRNFDETGVSDEVAAKVAERLADPEQVARSRQFPFRFLSAYETAPSLRWGEALDDALRASLRNLPSLPGRSLILIDTSASMTNVGHSKRSTVTPAKAAAVFGVALGAKGEDVDVVGFASGTFRHEIPKGGSVLREVKRFLRRIGEVGHGTDIAGALRSSYRKHDRVFIVSDMQTIEGDVGKAVKRNVPIYGFNLGGYAPAAYATGGDNRHEFGGLTDATFRMVPLLEAGRNAAWPF</sequence>
<evidence type="ECO:0000256" key="6">
    <source>
        <dbReference type="ARBA" id="ARBA00023274"/>
    </source>
</evidence>
<dbReference type="InterPro" id="IPR037214">
    <property type="entry name" value="TROVE_dom_sf"/>
</dbReference>
<dbReference type="KEGG" id="kphy:AOZ06_47485"/>
<protein>
    <submittedName>
        <fullName evidence="9">RNA-binding protein</fullName>
    </submittedName>
</protein>
<organism evidence="9 10">
    <name type="scientific">Kibdelosporangium phytohabitans</name>
    <dbReference type="NCBI Taxonomy" id="860235"/>
    <lineage>
        <taxon>Bacteria</taxon>
        <taxon>Bacillati</taxon>
        <taxon>Actinomycetota</taxon>
        <taxon>Actinomycetes</taxon>
        <taxon>Pseudonocardiales</taxon>
        <taxon>Pseudonocardiaceae</taxon>
        <taxon>Kibdelosporangium</taxon>
    </lineage>
</organism>
<name>A0A0N9I3Y4_9PSEU</name>
<dbReference type="STRING" id="860235.AOZ06_47485"/>
<dbReference type="GO" id="GO:0005737">
    <property type="term" value="C:cytoplasm"/>
    <property type="evidence" value="ECO:0007669"/>
    <property type="project" value="UniProtKB-SubCell"/>
</dbReference>
<evidence type="ECO:0000256" key="1">
    <source>
        <dbReference type="ARBA" id="ARBA00004496"/>
    </source>
</evidence>
<dbReference type="EMBL" id="CP012752">
    <property type="protein sequence ID" value="ALG13498.1"/>
    <property type="molecule type" value="Genomic_DNA"/>
</dbReference>
<dbReference type="OrthoDB" id="208855at2"/>
<comment type="subcellular location">
    <subcellularLocation>
        <location evidence="1">Cytoplasm</location>
    </subcellularLocation>
</comment>
<dbReference type="GO" id="GO:0003723">
    <property type="term" value="F:RNA binding"/>
    <property type="evidence" value="ECO:0007669"/>
    <property type="project" value="UniProtKB-KW"/>
</dbReference>